<feature type="binding site" evidence="4">
    <location>
        <position position="361"/>
    </location>
    <ligand>
        <name>S-adenosyl-L-methionine</name>
        <dbReference type="ChEBI" id="CHEBI:59789"/>
    </ligand>
</feature>
<reference evidence="7 8" key="1">
    <citation type="submission" date="2016-11" db="EMBL/GenBank/DDBJ databases">
        <title>Description of two novel members of the family Erysipelotrichaceae: Ileibacterium lipovorans gen. nov., sp. nov. and Dubosiella newyorkensis, gen. nov., sp. nov.</title>
        <authorList>
            <person name="Cox L.M."/>
            <person name="Sohn J."/>
            <person name="Tyrrell K.L."/>
            <person name="Citron D.M."/>
            <person name="Lawson P.A."/>
            <person name="Patel N.B."/>
            <person name="Iizumi T."/>
            <person name="Perez-Perez G.I."/>
            <person name="Goldstein E.J."/>
            <person name="Blaser M.J."/>
        </authorList>
    </citation>
    <scope>NUCLEOTIDE SEQUENCE [LARGE SCALE GENOMIC DNA]</scope>
    <source>
        <strain evidence="7 8">NYU-BL-A4</strain>
    </source>
</reference>
<dbReference type="NCBIfam" id="TIGR00479">
    <property type="entry name" value="rumA"/>
    <property type="match status" value="1"/>
</dbReference>
<dbReference type="InterPro" id="IPR029063">
    <property type="entry name" value="SAM-dependent_MTases_sf"/>
</dbReference>
<feature type="domain" description="TRAM" evidence="6">
    <location>
        <begin position="1"/>
        <end position="58"/>
    </location>
</feature>
<feature type="binding site" evidence="4">
    <location>
        <position position="316"/>
    </location>
    <ligand>
        <name>S-adenosyl-L-methionine</name>
        <dbReference type="ChEBI" id="CHEBI:59789"/>
    </ligand>
</feature>
<dbReference type="PANTHER" id="PTHR11061">
    <property type="entry name" value="RNA M5U METHYLTRANSFERASE"/>
    <property type="match status" value="1"/>
</dbReference>
<comment type="similarity">
    <text evidence="4">Belongs to the class I-like SAM-binding methyltransferase superfamily. RNA M5U methyltransferase family.</text>
</comment>
<dbReference type="PANTHER" id="PTHR11061:SF30">
    <property type="entry name" value="TRNA (URACIL(54)-C(5))-METHYLTRANSFERASE"/>
    <property type="match status" value="1"/>
</dbReference>
<keyword evidence="8" id="KW-1185">Reference proteome</keyword>
<dbReference type="InterPro" id="IPR030390">
    <property type="entry name" value="MeTrfase_TrmA_AS"/>
</dbReference>
<dbReference type="STRING" id="1862672.BO225_00150"/>
<evidence type="ECO:0000259" key="6">
    <source>
        <dbReference type="PROSITE" id="PS50926"/>
    </source>
</evidence>
<sequence>MKKNDEYDVYCTDLSDQGAGICKVDEEVVFVFGLLPNERAKIKIIKVYSRYGIGRLLKLEKESGARQIAPCPVAKWCGGCQLQIVKYEAQCEFKDQWMARLFKQERLYPILKAKEPLFYRNKAQFPIQLHDGVRKMGFYKRHSNEIVDTNECLIQNDGINRIYSFLYEHLDEACARGLRHVFIRCSLSNDQVQVVWIGREKTREIEALSNSLRQAFPNIVSIVFNYNERKDNVILGEDYEVLYGSDSIIETCLGNEVVLHFKSFFQVNPKQMEVLYQRAIELAGMQKGDRCIELYAGTGTIGMAVSKYVKEVIGVEIVKEAVENANENARRNGIENCCFVCEDASKFVKKYTGDVDVLFVDPPRKGLSEEGIEQIHRLSPNRVVYISCNPNTLKRDIERFREQAYDCVCIQPVDMFPYTSGIESIALLRKK</sequence>
<proteinExistence type="inferred from homology"/>
<dbReference type="Proteomes" id="UP000186705">
    <property type="component" value="Unassembled WGS sequence"/>
</dbReference>
<dbReference type="EMBL" id="MPKA01000010">
    <property type="protein sequence ID" value="OLU48014.1"/>
    <property type="molecule type" value="Genomic_DNA"/>
</dbReference>
<dbReference type="OrthoDB" id="9804590at2"/>
<dbReference type="SUPFAM" id="SSF53335">
    <property type="entry name" value="S-adenosyl-L-methionine-dependent methyltransferases"/>
    <property type="match status" value="1"/>
</dbReference>
<gene>
    <name evidence="7" type="ORF">BO225_00150</name>
</gene>
<evidence type="ECO:0000256" key="3">
    <source>
        <dbReference type="ARBA" id="ARBA00022691"/>
    </source>
</evidence>
<dbReference type="Gene3D" id="2.40.50.1070">
    <property type="match status" value="1"/>
</dbReference>
<dbReference type="Pfam" id="PF05958">
    <property type="entry name" value="tRNA_U5-meth_tr"/>
    <property type="match status" value="1"/>
</dbReference>
<feature type="binding site" evidence="4">
    <location>
        <position position="266"/>
    </location>
    <ligand>
        <name>S-adenosyl-L-methionine</name>
        <dbReference type="ChEBI" id="CHEBI:59789"/>
    </ligand>
</feature>
<dbReference type="Gene3D" id="2.40.50.140">
    <property type="entry name" value="Nucleic acid-binding proteins"/>
    <property type="match status" value="1"/>
</dbReference>
<evidence type="ECO:0000256" key="2">
    <source>
        <dbReference type="ARBA" id="ARBA00022679"/>
    </source>
</evidence>
<dbReference type="Pfam" id="PF01938">
    <property type="entry name" value="TRAM"/>
    <property type="match status" value="1"/>
</dbReference>
<feature type="binding site" evidence="4">
    <location>
        <position position="295"/>
    </location>
    <ligand>
        <name>S-adenosyl-L-methionine</name>
        <dbReference type="ChEBI" id="CHEBI:59789"/>
    </ligand>
</feature>
<evidence type="ECO:0000256" key="5">
    <source>
        <dbReference type="PROSITE-ProRule" id="PRU10015"/>
    </source>
</evidence>
<keyword evidence="3 4" id="KW-0949">S-adenosyl-L-methionine</keyword>
<evidence type="ECO:0000256" key="1">
    <source>
        <dbReference type="ARBA" id="ARBA00022603"/>
    </source>
</evidence>
<name>A0A1U7NQU8_9FIRM</name>
<accession>A0A1U7NQU8</accession>
<evidence type="ECO:0000313" key="8">
    <source>
        <dbReference type="Proteomes" id="UP000186705"/>
    </source>
</evidence>
<dbReference type="Gene3D" id="3.40.50.150">
    <property type="entry name" value="Vaccinia Virus protein VP39"/>
    <property type="match status" value="1"/>
</dbReference>
<dbReference type="InterPro" id="IPR010280">
    <property type="entry name" value="U5_MeTrfase_fam"/>
</dbReference>
<dbReference type="PROSITE" id="PS01230">
    <property type="entry name" value="TRMA_1"/>
    <property type="match status" value="1"/>
</dbReference>
<dbReference type="AlphaFoldDB" id="A0A1U7NQU8"/>
<dbReference type="InterPro" id="IPR012340">
    <property type="entry name" value="NA-bd_OB-fold"/>
</dbReference>
<feature type="active site" evidence="5">
    <location>
        <position position="388"/>
    </location>
</feature>
<dbReference type="PROSITE" id="PS51687">
    <property type="entry name" value="SAM_MT_RNA_M5U"/>
    <property type="match status" value="1"/>
</dbReference>
<dbReference type="GO" id="GO:0070475">
    <property type="term" value="P:rRNA base methylation"/>
    <property type="evidence" value="ECO:0007669"/>
    <property type="project" value="TreeGrafter"/>
</dbReference>
<evidence type="ECO:0000256" key="4">
    <source>
        <dbReference type="PROSITE-ProRule" id="PRU01024"/>
    </source>
</evidence>
<dbReference type="GeneID" id="78274369"/>
<feature type="active site" description="Nucleophile" evidence="4">
    <location>
        <position position="388"/>
    </location>
</feature>
<protein>
    <submittedName>
        <fullName evidence="7">23S rRNA (Uracil-5-)-methyltransferase RumA</fullName>
    </submittedName>
</protein>
<dbReference type="PROSITE" id="PS50926">
    <property type="entry name" value="TRAM"/>
    <property type="match status" value="1"/>
</dbReference>
<keyword evidence="2 4" id="KW-0808">Transferase</keyword>
<keyword evidence="1 4" id="KW-0489">Methyltransferase</keyword>
<evidence type="ECO:0000313" key="7">
    <source>
        <dbReference type="EMBL" id="OLU48014.1"/>
    </source>
</evidence>
<dbReference type="FunFam" id="3.40.50.150:FF:000009">
    <property type="entry name" value="23S rRNA (Uracil(1939)-C(5))-methyltransferase RlmD"/>
    <property type="match status" value="1"/>
</dbReference>
<dbReference type="RefSeq" id="WP_076340289.1">
    <property type="nucleotide sequence ID" value="NZ_CAPDDE010000051.1"/>
</dbReference>
<dbReference type="InterPro" id="IPR002792">
    <property type="entry name" value="TRAM_dom"/>
</dbReference>
<organism evidence="7 8">
    <name type="scientific">Dubosiella newyorkensis</name>
    <dbReference type="NCBI Taxonomy" id="1862672"/>
    <lineage>
        <taxon>Bacteria</taxon>
        <taxon>Bacillati</taxon>
        <taxon>Bacillota</taxon>
        <taxon>Erysipelotrichia</taxon>
        <taxon>Erysipelotrichales</taxon>
        <taxon>Erysipelotrichaceae</taxon>
        <taxon>Dubosiella</taxon>
    </lineage>
</organism>
<dbReference type="CDD" id="cd02440">
    <property type="entry name" value="AdoMet_MTases"/>
    <property type="match status" value="1"/>
</dbReference>
<dbReference type="GO" id="GO:0070041">
    <property type="term" value="F:rRNA (uridine-C5-)-methyltransferase activity"/>
    <property type="evidence" value="ECO:0007669"/>
    <property type="project" value="TreeGrafter"/>
</dbReference>
<dbReference type="SUPFAM" id="SSF50249">
    <property type="entry name" value="Nucleic acid-binding proteins"/>
    <property type="match status" value="1"/>
</dbReference>
<comment type="caution">
    <text evidence="7">The sequence shown here is derived from an EMBL/GenBank/DDBJ whole genome shotgun (WGS) entry which is preliminary data.</text>
</comment>